<dbReference type="Proteomes" id="UP000699042">
    <property type="component" value="Unassembled WGS sequence"/>
</dbReference>
<accession>A0A9P7UDG0</accession>
<dbReference type="AlphaFoldDB" id="A0A9P7UDG0"/>
<proteinExistence type="predicted"/>
<reference evidence="1" key="1">
    <citation type="submission" date="2021-05" db="EMBL/GenBank/DDBJ databases">
        <title>Comparative genomics of three Colletotrichum scovillei strains and genetic complementation revealed genes involved fungal growth and virulence on chili pepper.</title>
        <authorList>
            <person name="Hsieh D.-K."/>
            <person name="Chuang S.-C."/>
            <person name="Chen C.-Y."/>
            <person name="Chao Y.-T."/>
            <person name="Lu M.-Y.J."/>
            <person name="Lee M.-H."/>
            <person name="Shih M.-C."/>
        </authorList>
    </citation>
    <scope>NUCLEOTIDE SEQUENCE</scope>
    <source>
        <strain evidence="1">Coll-153</strain>
    </source>
</reference>
<evidence type="ECO:0000313" key="1">
    <source>
        <dbReference type="EMBL" id="KAG7051021.1"/>
    </source>
</evidence>
<protein>
    <submittedName>
        <fullName evidence="1">Uncharacterized protein</fullName>
    </submittedName>
</protein>
<evidence type="ECO:0000313" key="2">
    <source>
        <dbReference type="Proteomes" id="UP000699042"/>
    </source>
</evidence>
<sequence length="127" mass="13748">PYSAVLVPIRDFVQIVGFGTVACRLGTPYDGVSLDAFRQAQPAPKSRNTGIGSRKNIDKSMITRARKREVAGRAVLIPPPSACWVTCESSLRYLARASCTRVCNTGTDGPISRETESSYVGQAQLRT</sequence>
<organism evidence="1 2">
    <name type="scientific">Colletotrichum scovillei</name>
    <dbReference type="NCBI Taxonomy" id="1209932"/>
    <lineage>
        <taxon>Eukaryota</taxon>
        <taxon>Fungi</taxon>
        <taxon>Dikarya</taxon>
        <taxon>Ascomycota</taxon>
        <taxon>Pezizomycotina</taxon>
        <taxon>Sordariomycetes</taxon>
        <taxon>Hypocreomycetidae</taxon>
        <taxon>Glomerellales</taxon>
        <taxon>Glomerellaceae</taxon>
        <taxon>Colletotrichum</taxon>
        <taxon>Colletotrichum acutatum species complex</taxon>
    </lineage>
</organism>
<gene>
    <name evidence="1" type="ORF">JMJ77_001650</name>
</gene>
<feature type="non-terminal residue" evidence="1">
    <location>
        <position position="1"/>
    </location>
</feature>
<keyword evidence="2" id="KW-1185">Reference proteome</keyword>
<comment type="caution">
    <text evidence="1">The sequence shown here is derived from an EMBL/GenBank/DDBJ whole genome shotgun (WGS) entry which is preliminary data.</text>
</comment>
<name>A0A9P7UDG0_9PEZI</name>
<dbReference type="EMBL" id="JAESDN010000004">
    <property type="protein sequence ID" value="KAG7051021.1"/>
    <property type="molecule type" value="Genomic_DNA"/>
</dbReference>